<dbReference type="InterPro" id="IPR006680">
    <property type="entry name" value="Amidohydro-rel"/>
</dbReference>
<dbReference type="Proteomes" id="UP000234498">
    <property type="component" value="Unassembled WGS sequence"/>
</dbReference>
<dbReference type="Gene3D" id="3.20.20.140">
    <property type="entry name" value="Metal-dependent hydrolases"/>
    <property type="match status" value="1"/>
</dbReference>
<dbReference type="InterPro" id="IPR011059">
    <property type="entry name" value="Metal-dep_hydrolase_composite"/>
</dbReference>
<reference evidence="2 3" key="1">
    <citation type="submission" date="2017-03" db="EMBL/GenBank/DDBJ databases">
        <authorList>
            <person name="Afonso C.L."/>
            <person name="Miller P.J."/>
            <person name="Scott M.A."/>
            <person name="Spackman E."/>
            <person name="Goraichik I."/>
            <person name="Dimitrov K.M."/>
            <person name="Suarez D.L."/>
            <person name="Swayne D.E."/>
        </authorList>
    </citation>
    <scope>NUCLEOTIDE SEQUENCE [LARGE SCALE GENOMIC DNA]</scope>
    <source>
        <strain evidence="2 3">Mu101</strain>
    </source>
</reference>
<dbReference type="EMBL" id="FXZA01000050">
    <property type="protein sequence ID" value="SMY00830.1"/>
    <property type="molecule type" value="Genomic_DNA"/>
</dbReference>
<evidence type="ECO:0000313" key="3">
    <source>
        <dbReference type="Proteomes" id="UP000234498"/>
    </source>
</evidence>
<gene>
    <name evidence="2" type="ORF">BLIN101_03470</name>
</gene>
<keyword evidence="2" id="KW-0378">Hydrolase</keyword>
<protein>
    <submittedName>
        <fullName evidence="2">Amidohydrolase family protein</fullName>
    </submittedName>
</protein>
<evidence type="ECO:0000313" key="2">
    <source>
        <dbReference type="EMBL" id="SMY00830.1"/>
    </source>
</evidence>
<organism evidence="2 3">
    <name type="scientific">Brevibacterium linens</name>
    <dbReference type="NCBI Taxonomy" id="1703"/>
    <lineage>
        <taxon>Bacteria</taxon>
        <taxon>Bacillati</taxon>
        <taxon>Actinomycetota</taxon>
        <taxon>Actinomycetes</taxon>
        <taxon>Micrococcales</taxon>
        <taxon>Brevibacteriaceae</taxon>
        <taxon>Brevibacterium</taxon>
    </lineage>
</organism>
<accession>A0A2H1KM26</accession>
<feature type="domain" description="Amidohydrolase-related" evidence="1">
    <location>
        <begin position="232"/>
        <end position="309"/>
    </location>
</feature>
<dbReference type="Pfam" id="PF01979">
    <property type="entry name" value="Amidohydro_1"/>
    <property type="match status" value="1"/>
</dbReference>
<proteinExistence type="predicted"/>
<dbReference type="Gene3D" id="2.30.40.10">
    <property type="entry name" value="Urease, subunit C, domain 1"/>
    <property type="match status" value="1"/>
</dbReference>
<dbReference type="InterPro" id="IPR032466">
    <property type="entry name" value="Metal_Hydrolase"/>
</dbReference>
<dbReference type="SUPFAM" id="SSF51556">
    <property type="entry name" value="Metallo-dependent hydrolases"/>
    <property type="match status" value="1"/>
</dbReference>
<name>A0A2H1KM26_BRELN</name>
<dbReference type="GO" id="GO:0016810">
    <property type="term" value="F:hydrolase activity, acting on carbon-nitrogen (but not peptide) bonds"/>
    <property type="evidence" value="ECO:0007669"/>
    <property type="project" value="InterPro"/>
</dbReference>
<sequence>MPAHTGHVAPNQIAADVEAATQKGAIGVKILGGHFPSTPEATERIIEESTQRGLYTAFHAGTTRYGSNLDGMVEALELAAGRPLHLAHTNAYLRGAVRDLMDENIRSLTLLQENPRVVTESHLAPLNVAFGDFEDDLPTDHIARNCLALEGYEISESGVRSAIGAGRAYVHTSHSPDPVTGQAAQEDWTPQAAPMLSFAVNRRLTAYLQATARLSATGKLVFEGPGTFLVDAISSDGGGWRNLILDQGILLVQFGAMSWQQLAHKTSLRPAQLFGLYDKGKLIPGADADIIVVDAAKRSVETTIAAGKIIAEKGRSISSGGVVFTTADGADHLRQRHIPFRIHDLSNSVFMTKGTS</sequence>
<dbReference type="SUPFAM" id="SSF51338">
    <property type="entry name" value="Composite domain of metallo-dependent hydrolases"/>
    <property type="match status" value="1"/>
</dbReference>
<evidence type="ECO:0000259" key="1">
    <source>
        <dbReference type="Pfam" id="PF01979"/>
    </source>
</evidence>
<dbReference type="AlphaFoldDB" id="A0A2H1KM26"/>